<feature type="region of interest" description="Disordered" evidence="1">
    <location>
        <begin position="36"/>
        <end position="94"/>
    </location>
</feature>
<keyword evidence="4" id="KW-1185">Reference proteome</keyword>
<evidence type="ECO:0000256" key="1">
    <source>
        <dbReference type="SAM" id="MobiDB-lite"/>
    </source>
</evidence>
<evidence type="ECO:0008006" key="5">
    <source>
        <dbReference type="Google" id="ProtNLM"/>
    </source>
</evidence>
<dbReference type="Proteomes" id="UP001551658">
    <property type="component" value="Unassembled WGS sequence"/>
</dbReference>
<dbReference type="EMBL" id="JBFAIH010000034">
    <property type="protein sequence ID" value="MEV0367690.1"/>
    <property type="molecule type" value="Genomic_DNA"/>
</dbReference>
<keyword evidence="2" id="KW-0732">Signal</keyword>
<reference evidence="3 4" key="1">
    <citation type="submission" date="2024-06" db="EMBL/GenBank/DDBJ databases">
        <title>The Natural Products Discovery Center: Release of the First 8490 Sequenced Strains for Exploring Actinobacteria Biosynthetic Diversity.</title>
        <authorList>
            <person name="Kalkreuter E."/>
            <person name="Kautsar S.A."/>
            <person name="Yang D."/>
            <person name="Bader C.D."/>
            <person name="Teijaro C.N."/>
            <person name="Fluegel L."/>
            <person name="Davis C.M."/>
            <person name="Simpson J.R."/>
            <person name="Lauterbach L."/>
            <person name="Steele A.D."/>
            <person name="Gui C."/>
            <person name="Meng S."/>
            <person name="Li G."/>
            <person name="Viehrig K."/>
            <person name="Ye F."/>
            <person name="Su P."/>
            <person name="Kiefer A.F."/>
            <person name="Nichols A."/>
            <person name="Cepeda A.J."/>
            <person name="Yan W."/>
            <person name="Fan B."/>
            <person name="Jiang Y."/>
            <person name="Adhikari A."/>
            <person name="Zheng C.-J."/>
            <person name="Schuster L."/>
            <person name="Cowan T.M."/>
            <person name="Smanski M.J."/>
            <person name="Chevrette M.G."/>
            <person name="De Carvalho L.P.S."/>
            <person name="Shen B."/>
        </authorList>
    </citation>
    <scope>NUCLEOTIDE SEQUENCE [LARGE SCALE GENOMIC DNA]</scope>
    <source>
        <strain evidence="3 4">NPDC050671</strain>
    </source>
</reference>
<feature type="compositionally biased region" description="Basic and acidic residues" evidence="1">
    <location>
        <begin position="50"/>
        <end position="92"/>
    </location>
</feature>
<gene>
    <name evidence="3" type="ORF">AB0H72_33900</name>
</gene>
<proteinExistence type="predicted"/>
<evidence type="ECO:0000313" key="4">
    <source>
        <dbReference type="Proteomes" id="UP001551658"/>
    </source>
</evidence>
<sequence>MSPRKSVRTVFFAVSAAVALSLGPAVLSAPVALAAPGEFPFDGQGSENEPESRAQEGHTPEGRTPEGRTPEGRTPENDLGKRVEEAGERAEEAGGGVVTEVIDLSGDILKCGLHIATPAIECPLGS</sequence>
<name>A0ABV3FJ39_9NOCA</name>
<protein>
    <recommendedName>
        <fullName evidence="5">DUF732 domain-containing protein</fullName>
    </recommendedName>
</protein>
<organism evidence="3 4">
    <name type="scientific">Nocardia fusca</name>
    <dbReference type="NCBI Taxonomy" id="941183"/>
    <lineage>
        <taxon>Bacteria</taxon>
        <taxon>Bacillati</taxon>
        <taxon>Actinomycetota</taxon>
        <taxon>Actinomycetes</taxon>
        <taxon>Mycobacteriales</taxon>
        <taxon>Nocardiaceae</taxon>
        <taxon>Nocardia</taxon>
    </lineage>
</organism>
<dbReference type="RefSeq" id="WP_357987621.1">
    <property type="nucleotide sequence ID" value="NZ_JBFAIH010000034.1"/>
</dbReference>
<evidence type="ECO:0000313" key="3">
    <source>
        <dbReference type="EMBL" id="MEV0367690.1"/>
    </source>
</evidence>
<feature type="chain" id="PRO_5045335736" description="DUF732 domain-containing protein" evidence="2">
    <location>
        <begin position="35"/>
        <end position="126"/>
    </location>
</feature>
<accession>A0ABV3FJ39</accession>
<comment type="caution">
    <text evidence="3">The sequence shown here is derived from an EMBL/GenBank/DDBJ whole genome shotgun (WGS) entry which is preliminary data.</text>
</comment>
<evidence type="ECO:0000256" key="2">
    <source>
        <dbReference type="SAM" id="SignalP"/>
    </source>
</evidence>
<feature type="signal peptide" evidence="2">
    <location>
        <begin position="1"/>
        <end position="34"/>
    </location>
</feature>